<dbReference type="SUPFAM" id="SSF52161">
    <property type="entry name" value="Ribosomal protein L13"/>
    <property type="match status" value="1"/>
</dbReference>
<dbReference type="GO" id="GO:0017148">
    <property type="term" value="P:negative regulation of translation"/>
    <property type="evidence" value="ECO:0007669"/>
    <property type="project" value="TreeGrafter"/>
</dbReference>
<dbReference type="InterPro" id="IPR005822">
    <property type="entry name" value="Ribosomal_uL13"/>
</dbReference>
<dbReference type="Proteomes" id="UP000485058">
    <property type="component" value="Unassembled WGS sequence"/>
</dbReference>
<feature type="compositionally biased region" description="Low complexity" evidence="4">
    <location>
        <begin position="247"/>
        <end position="275"/>
    </location>
</feature>
<name>A0A699Z1X2_HAELA</name>
<feature type="region of interest" description="Disordered" evidence="4">
    <location>
        <begin position="241"/>
        <end position="293"/>
    </location>
</feature>
<sequence>MSVESAWPTPPSHDRTQPKRTSKPNRDKLSYVGGCEGGASAEEFGTHQARWAAIPAHRCARPGQSTWALIICTTRHMQGRAALTQPWSQVVGTLATQISTLLQGKDKPTYSPKRNMGDVVIVINAAHVHFTHDKWATKSYAWHTGWPGGFRERPALDQWERDPTSILVKAVNGMLPKNRLRPYRMDKLKVFPEADHPFSDLPLVPYVPAAKRVQRTGLSWSLPEGLQPMNPEIFAFRAWTGSQRASQPPQQQQQQQQPPVAQLLSASAGQAAGSGTAEGGAGRLAHKRASGCT</sequence>
<evidence type="ECO:0000256" key="2">
    <source>
        <dbReference type="ARBA" id="ARBA00022980"/>
    </source>
</evidence>
<dbReference type="GO" id="GO:0005762">
    <property type="term" value="C:mitochondrial large ribosomal subunit"/>
    <property type="evidence" value="ECO:0007669"/>
    <property type="project" value="TreeGrafter"/>
</dbReference>
<accession>A0A699Z1X2</accession>
<dbReference type="GO" id="GO:0003729">
    <property type="term" value="F:mRNA binding"/>
    <property type="evidence" value="ECO:0007669"/>
    <property type="project" value="TreeGrafter"/>
</dbReference>
<organism evidence="5 6">
    <name type="scientific">Haematococcus lacustris</name>
    <name type="common">Green alga</name>
    <name type="synonym">Haematococcus pluvialis</name>
    <dbReference type="NCBI Taxonomy" id="44745"/>
    <lineage>
        <taxon>Eukaryota</taxon>
        <taxon>Viridiplantae</taxon>
        <taxon>Chlorophyta</taxon>
        <taxon>core chlorophytes</taxon>
        <taxon>Chlorophyceae</taxon>
        <taxon>CS clade</taxon>
        <taxon>Chlamydomonadales</taxon>
        <taxon>Haematococcaceae</taxon>
        <taxon>Haematococcus</taxon>
    </lineage>
</organism>
<dbReference type="CDD" id="cd00392">
    <property type="entry name" value="Ribosomal_L13"/>
    <property type="match status" value="1"/>
</dbReference>
<dbReference type="PANTHER" id="PTHR11545:SF2">
    <property type="entry name" value="LARGE RIBOSOMAL SUBUNIT PROTEIN UL13M"/>
    <property type="match status" value="1"/>
</dbReference>
<dbReference type="HAMAP" id="MF_01366">
    <property type="entry name" value="Ribosomal_uL13"/>
    <property type="match status" value="1"/>
</dbReference>
<evidence type="ECO:0008006" key="7">
    <source>
        <dbReference type="Google" id="ProtNLM"/>
    </source>
</evidence>
<dbReference type="EMBL" id="BLLF01000861">
    <property type="protein sequence ID" value="GFH15515.1"/>
    <property type="molecule type" value="Genomic_DNA"/>
</dbReference>
<feature type="region of interest" description="Disordered" evidence="4">
    <location>
        <begin position="1"/>
        <end position="29"/>
    </location>
</feature>
<gene>
    <name evidence="5" type="ORF">HaLaN_11754</name>
</gene>
<keyword evidence="3" id="KW-0687">Ribonucleoprotein</keyword>
<dbReference type="AlphaFoldDB" id="A0A699Z1X2"/>
<dbReference type="InterPro" id="IPR036899">
    <property type="entry name" value="Ribosomal_uL13_sf"/>
</dbReference>
<evidence type="ECO:0000313" key="6">
    <source>
        <dbReference type="Proteomes" id="UP000485058"/>
    </source>
</evidence>
<feature type="compositionally biased region" description="Basic residues" evidence="4">
    <location>
        <begin position="284"/>
        <end position="293"/>
    </location>
</feature>
<dbReference type="GO" id="GO:0003735">
    <property type="term" value="F:structural constituent of ribosome"/>
    <property type="evidence" value="ECO:0007669"/>
    <property type="project" value="InterPro"/>
</dbReference>
<proteinExistence type="inferred from homology"/>
<keyword evidence="2" id="KW-0689">Ribosomal protein</keyword>
<dbReference type="Gene3D" id="3.90.1180.10">
    <property type="entry name" value="Ribosomal protein L13"/>
    <property type="match status" value="1"/>
</dbReference>
<evidence type="ECO:0000313" key="5">
    <source>
        <dbReference type="EMBL" id="GFH15515.1"/>
    </source>
</evidence>
<comment type="caution">
    <text evidence="5">The sequence shown here is derived from an EMBL/GenBank/DDBJ whole genome shotgun (WGS) entry which is preliminary data.</text>
</comment>
<comment type="similarity">
    <text evidence="1">Belongs to the universal ribosomal protein uL13 family.</text>
</comment>
<reference evidence="5 6" key="1">
    <citation type="submission" date="2020-02" db="EMBL/GenBank/DDBJ databases">
        <title>Draft genome sequence of Haematococcus lacustris strain NIES-144.</title>
        <authorList>
            <person name="Morimoto D."/>
            <person name="Nakagawa S."/>
            <person name="Yoshida T."/>
            <person name="Sawayama S."/>
        </authorList>
    </citation>
    <scope>NUCLEOTIDE SEQUENCE [LARGE SCALE GENOMIC DNA]</scope>
    <source>
        <strain evidence="5 6">NIES-144</strain>
    </source>
</reference>
<dbReference type="InterPro" id="IPR005823">
    <property type="entry name" value="Ribosomal_uL13_bac-type"/>
</dbReference>
<evidence type="ECO:0000256" key="4">
    <source>
        <dbReference type="SAM" id="MobiDB-lite"/>
    </source>
</evidence>
<dbReference type="Pfam" id="PF00572">
    <property type="entry name" value="Ribosomal_L13"/>
    <property type="match status" value="1"/>
</dbReference>
<evidence type="ECO:0000256" key="3">
    <source>
        <dbReference type="ARBA" id="ARBA00023274"/>
    </source>
</evidence>
<dbReference type="NCBIfam" id="TIGR01066">
    <property type="entry name" value="rplM_bact"/>
    <property type="match status" value="1"/>
</dbReference>
<keyword evidence="6" id="KW-1185">Reference proteome</keyword>
<protein>
    <recommendedName>
        <fullName evidence="7">Mitochondrial ribosomal protein L13</fullName>
    </recommendedName>
</protein>
<dbReference type="PANTHER" id="PTHR11545">
    <property type="entry name" value="RIBOSOMAL PROTEIN L13"/>
    <property type="match status" value="1"/>
</dbReference>
<dbReference type="GO" id="GO:0006412">
    <property type="term" value="P:translation"/>
    <property type="evidence" value="ECO:0007669"/>
    <property type="project" value="InterPro"/>
</dbReference>
<evidence type="ECO:0000256" key="1">
    <source>
        <dbReference type="ARBA" id="ARBA00006227"/>
    </source>
</evidence>